<dbReference type="Proteomes" id="UP000298602">
    <property type="component" value="Chromosome"/>
</dbReference>
<evidence type="ECO:0000313" key="5">
    <source>
        <dbReference type="EMBL" id="QCQ21992.1"/>
    </source>
</evidence>
<dbReference type="AlphaFoldDB" id="A0A4P8L5E2"/>
<sequence>MTMAIVQANRVSVDFSGFKALNKVNFYMDTGELRFLIGPNGAGKTTLLDVICGKVKPTEGEVLFGDNIDIGKLSEYRIARCGVSRKFQTPSIFENLTVLENMELSLKSGRGLVSSCFRKPDSAARDRIHAVLRNVDLDEKADQKAGYLSHGEKQWLEIAMTIMQEPKLLLVDEPVAGMTGRERNRTGEILMEIAEERSVLVVEHDMNFVKRFAKTVTVLHEGRVLCEGTFEEVSNDPTVIDVYLGRGGEAENAFH</sequence>
<dbReference type="InterPro" id="IPR051120">
    <property type="entry name" value="ABC_AA/LPS_Transport"/>
</dbReference>
<dbReference type="Pfam" id="PF12399">
    <property type="entry name" value="BCA_ABC_TP_C"/>
    <property type="match status" value="1"/>
</dbReference>
<feature type="domain" description="ABC transporter" evidence="4">
    <location>
        <begin position="6"/>
        <end position="246"/>
    </location>
</feature>
<dbReference type="PANTHER" id="PTHR45772:SF8">
    <property type="entry name" value="HIGH-AFFINITY BRANCHED-CHAIN AMINO ACID TRANSPORT ATP-BINDING PROTEIN"/>
    <property type="match status" value="1"/>
</dbReference>
<reference evidence="5 6" key="1">
    <citation type="submission" date="2019-05" db="EMBL/GenBank/DDBJ databases">
        <title>The Complete Genome Sequence of the n-alkane-degrading Desulfoglaeba alkanexedens ALDC reveals multiple alkylsuccinate synthase gene clusters.</title>
        <authorList>
            <person name="Callaghan A.V."/>
            <person name="Davidova I.A."/>
            <person name="Duncan K.E."/>
            <person name="Morris B."/>
            <person name="McInerney M.J."/>
        </authorList>
    </citation>
    <scope>NUCLEOTIDE SEQUENCE [LARGE SCALE GENOMIC DNA]</scope>
    <source>
        <strain evidence="5 6">ALDC</strain>
    </source>
</reference>
<dbReference type="NCBIfam" id="TIGR03411">
    <property type="entry name" value="urea_trans_UrtD"/>
    <property type="match status" value="1"/>
</dbReference>
<evidence type="ECO:0000259" key="4">
    <source>
        <dbReference type="PROSITE" id="PS50893"/>
    </source>
</evidence>
<dbReference type="InterPro" id="IPR017781">
    <property type="entry name" value="ABC_transptr_urea_ATP-bd_UrtD"/>
</dbReference>
<dbReference type="PANTHER" id="PTHR45772">
    <property type="entry name" value="CONSERVED COMPONENT OF ABC TRANSPORTER FOR NATURAL AMINO ACIDS-RELATED"/>
    <property type="match status" value="1"/>
</dbReference>
<dbReference type="InterPro" id="IPR003439">
    <property type="entry name" value="ABC_transporter-like_ATP-bd"/>
</dbReference>
<keyword evidence="3 5" id="KW-0067">ATP-binding</keyword>
<dbReference type="InterPro" id="IPR032823">
    <property type="entry name" value="BCA_ABC_TP_C"/>
</dbReference>
<gene>
    <name evidence="5" type="primary">urtD</name>
    <name evidence="5" type="ORF">FDQ92_07275</name>
</gene>
<organism evidence="5 6">
    <name type="scientific">Desulfoglaeba alkanexedens ALDC</name>
    <dbReference type="NCBI Taxonomy" id="980445"/>
    <lineage>
        <taxon>Bacteria</taxon>
        <taxon>Pseudomonadati</taxon>
        <taxon>Thermodesulfobacteriota</taxon>
        <taxon>Syntrophobacteria</taxon>
        <taxon>Syntrophobacterales</taxon>
        <taxon>Syntrophobacteraceae</taxon>
        <taxon>Desulfoglaeba</taxon>
    </lineage>
</organism>
<dbReference type="InterPro" id="IPR027417">
    <property type="entry name" value="P-loop_NTPase"/>
</dbReference>
<evidence type="ECO:0000313" key="6">
    <source>
        <dbReference type="Proteomes" id="UP000298602"/>
    </source>
</evidence>
<dbReference type="Gene3D" id="3.40.50.300">
    <property type="entry name" value="P-loop containing nucleotide triphosphate hydrolases"/>
    <property type="match status" value="1"/>
</dbReference>
<accession>A0A4P8L5E2</accession>
<dbReference type="FunFam" id="3.40.50.300:FF:000421">
    <property type="entry name" value="Branched-chain amino acid ABC transporter ATP-binding protein"/>
    <property type="match status" value="1"/>
</dbReference>
<proteinExistence type="predicted"/>
<dbReference type="EMBL" id="CP040098">
    <property type="protein sequence ID" value="QCQ21992.1"/>
    <property type="molecule type" value="Genomic_DNA"/>
</dbReference>
<protein>
    <submittedName>
        <fullName evidence="5">Urea ABC transporter ATP-binding protein UrtD</fullName>
    </submittedName>
</protein>
<keyword evidence="1" id="KW-0813">Transport</keyword>
<evidence type="ECO:0000256" key="1">
    <source>
        <dbReference type="ARBA" id="ARBA00022448"/>
    </source>
</evidence>
<dbReference type="CDD" id="cd03219">
    <property type="entry name" value="ABC_Mj1267_LivG_branched"/>
    <property type="match status" value="1"/>
</dbReference>
<keyword evidence="6" id="KW-1185">Reference proteome</keyword>
<dbReference type="Pfam" id="PF00005">
    <property type="entry name" value="ABC_tran"/>
    <property type="match status" value="1"/>
</dbReference>
<name>A0A4P8L5E2_9BACT</name>
<dbReference type="GO" id="GO:0005524">
    <property type="term" value="F:ATP binding"/>
    <property type="evidence" value="ECO:0007669"/>
    <property type="project" value="UniProtKB-KW"/>
</dbReference>
<dbReference type="KEGG" id="dax:FDQ92_07275"/>
<dbReference type="OrthoDB" id="9781337at2"/>
<dbReference type="SUPFAM" id="SSF52540">
    <property type="entry name" value="P-loop containing nucleoside triphosphate hydrolases"/>
    <property type="match status" value="1"/>
</dbReference>
<evidence type="ECO:0000256" key="2">
    <source>
        <dbReference type="ARBA" id="ARBA00022741"/>
    </source>
</evidence>
<dbReference type="GO" id="GO:0005886">
    <property type="term" value="C:plasma membrane"/>
    <property type="evidence" value="ECO:0007669"/>
    <property type="project" value="TreeGrafter"/>
</dbReference>
<reference evidence="5 6" key="2">
    <citation type="submission" date="2019-05" db="EMBL/GenBank/DDBJ databases">
        <authorList>
            <person name="Suflita J.M."/>
            <person name="Marks C.R."/>
        </authorList>
    </citation>
    <scope>NUCLEOTIDE SEQUENCE [LARGE SCALE GENOMIC DNA]</scope>
    <source>
        <strain evidence="5 6">ALDC</strain>
    </source>
</reference>
<evidence type="ECO:0000256" key="3">
    <source>
        <dbReference type="ARBA" id="ARBA00022840"/>
    </source>
</evidence>
<dbReference type="GO" id="GO:0016887">
    <property type="term" value="F:ATP hydrolysis activity"/>
    <property type="evidence" value="ECO:0007669"/>
    <property type="project" value="InterPro"/>
</dbReference>
<keyword evidence="2" id="KW-0547">Nucleotide-binding</keyword>
<dbReference type="PROSITE" id="PS50893">
    <property type="entry name" value="ABC_TRANSPORTER_2"/>
    <property type="match status" value="1"/>
</dbReference>